<dbReference type="Proteomes" id="UP000293912">
    <property type="component" value="Plasmid pDSM1084"/>
</dbReference>
<accession>A0A4P6X6P8</accession>
<keyword evidence="2" id="KW-1185">Reference proteome</keyword>
<geneLocation type="plasmid" evidence="1 2">
    <name>pDSM1084</name>
</geneLocation>
<gene>
    <name evidence="1" type="ORF">HPF_23405</name>
</gene>
<name>A0A4P6X6P8_HYDPS</name>
<organism evidence="1 2">
    <name type="scientific">Hydrogenophaga pseudoflava</name>
    <name type="common">Pseudomonas carboxydoflava</name>
    <dbReference type="NCBI Taxonomy" id="47421"/>
    <lineage>
        <taxon>Bacteria</taxon>
        <taxon>Pseudomonadati</taxon>
        <taxon>Pseudomonadota</taxon>
        <taxon>Betaproteobacteria</taxon>
        <taxon>Burkholderiales</taxon>
        <taxon>Comamonadaceae</taxon>
        <taxon>Hydrogenophaga</taxon>
    </lineage>
</organism>
<dbReference type="GeneID" id="39465756"/>
<dbReference type="EMBL" id="CP037868">
    <property type="protein sequence ID" value="QBM30655.1"/>
    <property type="molecule type" value="Genomic_DNA"/>
</dbReference>
<proteinExistence type="predicted"/>
<protein>
    <submittedName>
        <fullName evidence="1">Uncharacterized protein</fullName>
    </submittedName>
</protein>
<keyword evidence="1" id="KW-0614">Plasmid</keyword>
<evidence type="ECO:0000313" key="1">
    <source>
        <dbReference type="EMBL" id="QBM30655.1"/>
    </source>
</evidence>
<evidence type="ECO:0000313" key="2">
    <source>
        <dbReference type="Proteomes" id="UP000293912"/>
    </source>
</evidence>
<sequence length="83" mass="8677">MNAATTESQVSNKMAAGAMVALRGLVDAKSAVRLERLSVGDATQLKTDEGALRALIGAWAGSHGVSELVEREAEAAIRRWSPA</sequence>
<dbReference type="RefSeq" id="WP_133158258.1">
    <property type="nucleotide sequence ID" value="NZ_CP037868.1"/>
</dbReference>
<reference evidence="1 2" key="1">
    <citation type="submission" date="2019-03" db="EMBL/GenBank/DDBJ databases">
        <authorList>
            <person name="Sebastian G."/>
            <person name="Baumann P."/>
            <person name="Ruckert C."/>
            <person name="Kalinowski J."/>
            <person name="Nebel B."/>
            <person name="Takors R."/>
            <person name="Blombach B."/>
        </authorList>
    </citation>
    <scope>NUCLEOTIDE SEQUENCE [LARGE SCALE GENOMIC DNA]</scope>
    <source>
        <strain evidence="1 2">DSM 1084</strain>
        <plasmid evidence="1 2">pDSM1084</plasmid>
    </source>
</reference>
<dbReference type="AlphaFoldDB" id="A0A4P6X6P8"/>
<dbReference type="KEGG" id="hpse:HPF_23405"/>